<protein>
    <recommendedName>
        <fullName evidence="3">Flagellar hook protein FlgE</fullName>
    </recommendedName>
</protein>
<evidence type="ECO:0000256" key="4">
    <source>
        <dbReference type="ARBA" id="ARBA00023143"/>
    </source>
</evidence>
<comment type="subcellular location">
    <subcellularLocation>
        <location evidence="1 5">Bacterial flagellum basal body</location>
    </subcellularLocation>
</comment>
<reference evidence="11" key="2">
    <citation type="submission" date="2019-02" db="EMBL/GenBank/DDBJ databases">
        <title>Granulicella sibirica sp. nov., a psychrotolerant acidobacterium isolated from an organic soil layer in forested tundra, West Siberia.</title>
        <authorList>
            <person name="Oshkin I.Y."/>
            <person name="Kulichevskaya I.S."/>
            <person name="Rijpstra W.I.C."/>
            <person name="Sinninghe Damste J.S."/>
            <person name="Rakitin A.L."/>
            <person name="Ravin N.V."/>
            <person name="Dedysh S.N."/>
        </authorList>
    </citation>
    <scope>NUCLEOTIDE SEQUENCE [LARGE SCALE GENOMIC DNA]</scope>
    <source>
        <strain evidence="11">AF10</strain>
    </source>
</reference>
<feature type="domain" description="Flagellar basal body rod protein N-terminal" evidence="6">
    <location>
        <begin position="9"/>
        <end position="34"/>
    </location>
</feature>
<dbReference type="InterPro" id="IPR001444">
    <property type="entry name" value="Flag_bb_rod_N"/>
</dbReference>
<feature type="domain" description="Flagellar hook protein FlgE/F/G-like D1" evidence="9">
    <location>
        <begin position="87"/>
        <end position="148"/>
    </location>
</feature>
<dbReference type="InterPro" id="IPR011491">
    <property type="entry name" value="FlgE_D2"/>
</dbReference>
<sequence length="409" mass="41776">MPSFSIPLTGLEADSTALNTIGNNLANLNTTAFKKQTTTFEDLFYQQIGSNGANDQLQVGAGVKVSGTQSSFLQGSLETTSDAADMALAGDGFFVVQDGQIQSLTRAGNFQLDKAGNLITTDGQSVMGFAASNGTVNASGSLTPISLPINGTGTAKATSTFSVDTNLNSSAAVGTSFNTTVTMYDSLGQSHIASVSFTKNSANTWGYSVTLPSGDATGTPTNNTGTLTFDSSGVLTSPTTNISGITFPGLTDGASNLSFNWQLYGSTGAPLISESASTSTATSSSQDGYSSGTYQSFSVDSAGAISATFSNGQVQQVGQLAIAAVPNEDGLTRVGDNNFQTSAASGVATFAAAGVGSRGTIEDETLEESNVDISTEFSDLIVAQRAFQANSKTVTTFDQVTEDAISMVR</sequence>
<evidence type="ECO:0000259" key="8">
    <source>
        <dbReference type="Pfam" id="PF07559"/>
    </source>
</evidence>
<dbReference type="PROSITE" id="PS00588">
    <property type="entry name" value="FLAGELLA_BB_ROD"/>
    <property type="match status" value="1"/>
</dbReference>
<evidence type="ECO:0000259" key="6">
    <source>
        <dbReference type="Pfam" id="PF00460"/>
    </source>
</evidence>
<dbReference type="PANTHER" id="PTHR30435">
    <property type="entry name" value="FLAGELLAR PROTEIN"/>
    <property type="match status" value="1"/>
</dbReference>
<dbReference type="Pfam" id="PF07559">
    <property type="entry name" value="FlgE_D2"/>
    <property type="match status" value="1"/>
</dbReference>
<dbReference type="PANTHER" id="PTHR30435:SF19">
    <property type="entry name" value="FLAGELLAR BASAL-BODY ROD PROTEIN FLGG"/>
    <property type="match status" value="1"/>
</dbReference>
<name>A0A4Q0T4Y1_9BACT</name>
<dbReference type="InterPro" id="IPR037058">
    <property type="entry name" value="Falgellar_hook_FlgE_sf"/>
</dbReference>
<keyword evidence="4 5" id="KW-0975">Bacterial flagellum</keyword>
<comment type="caution">
    <text evidence="10">The sequence shown here is derived from an EMBL/GenBank/DDBJ whole genome shotgun (WGS) entry which is preliminary data.</text>
</comment>
<feature type="domain" description="Flagellar basal-body/hook protein C-terminal" evidence="7">
    <location>
        <begin position="365"/>
        <end position="407"/>
    </location>
</feature>
<keyword evidence="11" id="KW-1185">Reference proteome</keyword>
<dbReference type="GO" id="GO:0009425">
    <property type="term" value="C:bacterial-type flagellum basal body"/>
    <property type="evidence" value="ECO:0007669"/>
    <property type="project" value="UniProtKB-SubCell"/>
</dbReference>
<dbReference type="RefSeq" id="WP_128914040.1">
    <property type="nucleotide sequence ID" value="NZ_RDSM01000002.1"/>
</dbReference>
<feature type="domain" description="Flagellar hook protein FlgE D2" evidence="8">
    <location>
        <begin position="175"/>
        <end position="289"/>
    </location>
</feature>
<evidence type="ECO:0000256" key="1">
    <source>
        <dbReference type="ARBA" id="ARBA00004117"/>
    </source>
</evidence>
<gene>
    <name evidence="10" type="ORF">GRAN_3468</name>
</gene>
<evidence type="ECO:0000256" key="2">
    <source>
        <dbReference type="ARBA" id="ARBA00009677"/>
    </source>
</evidence>
<reference evidence="10 11" key="1">
    <citation type="submission" date="2018-11" db="EMBL/GenBank/DDBJ databases">
        <authorList>
            <person name="Mardanov A.V."/>
            <person name="Ravin N.V."/>
            <person name="Dedysh S.N."/>
        </authorList>
    </citation>
    <scope>NUCLEOTIDE SEQUENCE [LARGE SCALE GENOMIC DNA]</scope>
    <source>
        <strain evidence="10 11">AF10</strain>
    </source>
</reference>
<keyword evidence="10" id="KW-0969">Cilium</keyword>
<organism evidence="10 11">
    <name type="scientific">Granulicella sibirica</name>
    <dbReference type="NCBI Taxonomy" id="2479048"/>
    <lineage>
        <taxon>Bacteria</taxon>
        <taxon>Pseudomonadati</taxon>
        <taxon>Acidobacteriota</taxon>
        <taxon>Terriglobia</taxon>
        <taxon>Terriglobales</taxon>
        <taxon>Acidobacteriaceae</taxon>
        <taxon>Granulicella</taxon>
    </lineage>
</organism>
<evidence type="ECO:0000313" key="10">
    <source>
        <dbReference type="EMBL" id="RXH56611.1"/>
    </source>
</evidence>
<comment type="similarity">
    <text evidence="2 5">Belongs to the flagella basal body rod proteins family.</text>
</comment>
<evidence type="ECO:0000259" key="7">
    <source>
        <dbReference type="Pfam" id="PF06429"/>
    </source>
</evidence>
<accession>A0A4Q0T4Y1</accession>
<dbReference type="AlphaFoldDB" id="A0A4Q0T4Y1"/>
<evidence type="ECO:0000256" key="3">
    <source>
        <dbReference type="ARBA" id="ARBA00019015"/>
    </source>
</evidence>
<dbReference type="GO" id="GO:0071978">
    <property type="term" value="P:bacterial-type flagellum-dependent swarming motility"/>
    <property type="evidence" value="ECO:0007669"/>
    <property type="project" value="TreeGrafter"/>
</dbReference>
<evidence type="ECO:0000313" key="11">
    <source>
        <dbReference type="Proteomes" id="UP000289437"/>
    </source>
</evidence>
<dbReference type="InterPro" id="IPR037925">
    <property type="entry name" value="FlgE/F/G-like"/>
</dbReference>
<dbReference type="Gene3D" id="2.60.98.20">
    <property type="entry name" value="Flagellar hook protein FlgE"/>
    <property type="match status" value="1"/>
</dbReference>
<proteinExistence type="inferred from homology"/>
<dbReference type="Proteomes" id="UP000289437">
    <property type="component" value="Unassembled WGS sequence"/>
</dbReference>
<dbReference type="InterPro" id="IPR053967">
    <property type="entry name" value="LlgE_F_G-like_D1"/>
</dbReference>
<evidence type="ECO:0000259" key="9">
    <source>
        <dbReference type="Pfam" id="PF22692"/>
    </source>
</evidence>
<dbReference type="NCBIfam" id="TIGR03506">
    <property type="entry name" value="FlgEFG_subfam"/>
    <property type="match status" value="1"/>
</dbReference>
<evidence type="ECO:0000256" key="5">
    <source>
        <dbReference type="RuleBase" id="RU362116"/>
    </source>
</evidence>
<dbReference type="Pfam" id="PF22692">
    <property type="entry name" value="LlgE_F_G_D1"/>
    <property type="match status" value="1"/>
</dbReference>
<keyword evidence="10" id="KW-0966">Cell projection</keyword>
<dbReference type="OrthoDB" id="9804559at2"/>
<keyword evidence="10" id="KW-0282">Flagellum</keyword>
<dbReference type="Pfam" id="PF00460">
    <property type="entry name" value="Flg_bb_rod"/>
    <property type="match status" value="1"/>
</dbReference>
<dbReference type="SUPFAM" id="SSF117143">
    <property type="entry name" value="Flagellar hook protein flgE"/>
    <property type="match status" value="1"/>
</dbReference>
<dbReference type="Pfam" id="PF06429">
    <property type="entry name" value="Flg_bbr_C"/>
    <property type="match status" value="1"/>
</dbReference>
<dbReference type="EMBL" id="RDSM01000002">
    <property type="protein sequence ID" value="RXH56611.1"/>
    <property type="molecule type" value="Genomic_DNA"/>
</dbReference>
<dbReference type="InterPro" id="IPR010930">
    <property type="entry name" value="Flg_bb/hook_C_dom"/>
</dbReference>
<dbReference type="InterPro" id="IPR020013">
    <property type="entry name" value="Flagellar_FlgE/F/G"/>
</dbReference>
<dbReference type="InterPro" id="IPR019776">
    <property type="entry name" value="Flagellar_basal_body_rod_CS"/>
</dbReference>